<dbReference type="SUPFAM" id="SSF55298">
    <property type="entry name" value="YjgF-like"/>
    <property type="match status" value="1"/>
</dbReference>
<comment type="caution">
    <text evidence="2">The sequence shown here is derived from an EMBL/GenBank/DDBJ whole genome shotgun (WGS) entry which is preliminary data.</text>
</comment>
<evidence type="ECO:0000313" key="2">
    <source>
        <dbReference type="EMBL" id="TXT11111.1"/>
    </source>
</evidence>
<gene>
    <name evidence="2" type="ORF">VHUM_01862</name>
</gene>
<dbReference type="Gene3D" id="3.30.1330.40">
    <property type="entry name" value="RutC-like"/>
    <property type="match status" value="1"/>
</dbReference>
<dbReference type="Proteomes" id="UP000473826">
    <property type="component" value="Unassembled WGS sequence"/>
</dbReference>
<dbReference type="PANTHER" id="PTHR11803:SF58">
    <property type="entry name" value="PROTEIN HMF1-RELATED"/>
    <property type="match status" value="1"/>
</dbReference>
<organism evidence="2 3">
    <name type="scientific">Vanrija humicola</name>
    <name type="common">Yeast</name>
    <name type="synonym">Cryptococcus humicola</name>
    <dbReference type="NCBI Taxonomy" id="5417"/>
    <lineage>
        <taxon>Eukaryota</taxon>
        <taxon>Fungi</taxon>
        <taxon>Dikarya</taxon>
        <taxon>Basidiomycota</taxon>
        <taxon>Agaricomycotina</taxon>
        <taxon>Tremellomycetes</taxon>
        <taxon>Trichosporonales</taxon>
        <taxon>Trichosporonaceae</taxon>
        <taxon>Vanrija</taxon>
    </lineage>
</organism>
<dbReference type="Pfam" id="PF01042">
    <property type="entry name" value="Ribonuc_L-PSP"/>
    <property type="match status" value="1"/>
</dbReference>
<dbReference type="InterPro" id="IPR006175">
    <property type="entry name" value="YjgF/YER057c/UK114"/>
</dbReference>
<dbReference type="EMBL" id="QKWK01000004">
    <property type="protein sequence ID" value="TXT11111.1"/>
    <property type="molecule type" value="Genomic_DNA"/>
</dbReference>
<dbReference type="GO" id="GO:0005829">
    <property type="term" value="C:cytosol"/>
    <property type="evidence" value="ECO:0007669"/>
    <property type="project" value="TreeGrafter"/>
</dbReference>
<dbReference type="PANTHER" id="PTHR11803">
    <property type="entry name" value="2-IMINOBUTANOATE/2-IMINOPROPANOATE DEAMINASE RIDA"/>
    <property type="match status" value="1"/>
</dbReference>
<dbReference type="AlphaFoldDB" id="A0A7D8V031"/>
<dbReference type="CDD" id="cd00448">
    <property type="entry name" value="YjgF_YER057c_UK114_family"/>
    <property type="match status" value="1"/>
</dbReference>
<protein>
    <submittedName>
        <fullName evidence="2">Uncharacterized protein</fullName>
    </submittedName>
</protein>
<keyword evidence="3" id="KW-1185">Reference proteome</keyword>
<comment type="similarity">
    <text evidence="1">Belongs to the RutC family.</text>
</comment>
<dbReference type="OrthoDB" id="309640at2759"/>
<proteinExistence type="inferred from homology"/>
<sequence>MTTAPANPNKVPVPAAGSTAIFTRVIQSGPLVFLAGQTGNDPATGKLVPGGIVPESVQAFASIKETLAHAGLGLEDLVSVTIYVRDYEANIAALNEIYPTLFPAGTPLPVRTAVGVAALPRNAAAEYQVVSCLTLAHADARLRRAASRCAVCYVTCRVDVTCLGPLRAVAGIFVGGWGGGKAWRTSWCRPRCGP</sequence>
<name>A0A7D8V031_VANHU</name>
<dbReference type="InterPro" id="IPR035959">
    <property type="entry name" value="RutC-like_sf"/>
</dbReference>
<reference evidence="2 3" key="1">
    <citation type="journal article" date="2019" name="PLoS Genet.">
        <title>Convergent evolution of linked mating-type loci in basidiomycete fungi.</title>
        <authorList>
            <person name="Sun S."/>
            <person name="Coelho M.A."/>
            <person name="Heitman J."/>
            <person name="Nowrousian M."/>
        </authorList>
    </citation>
    <scope>NUCLEOTIDE SEQUENCE [LARGE SCALE GENOMIC DNA]</scope>
    <source>
        <strain evidence="2 3">CBS 4282</strain>
    </source>
</reference>
<accession>A0A7D8V031</accession>
<evidence type="ECO:0000256" key="1">
    <source>
        <dbReference type="ARBA" id="ARBA00010552"/>
    </source>
</evidence>
<dbReference type="GO" id="GO:0019239">
    <property type="term" value="F:deaminase activity"/>
    <property type="evidence" value="ECO:0007669"/>
    <property type="project" value="TreeGrafter"/>
</dbReference>
<evidence type="ECO:0000313" key="3">
    <source>
        <dbReference type="Proteomes" id="UP000473826"/>
    </source>
</evidence>